<dbReference type="CDD" id="cd18186">
    <property type="entry name" value="BTB_POZ_ZBTB_KLHL-like"/>
    <property type="match status" value="1"/>
</dbReference>
<dbReference type="PROSITE" id="PS50097">
    <property type="entry name" value="BTB"/>
    <property type="match status" value="1"/>
</dbReference>
<dbReference type="SUPFAM" id="SSF54695">
    <property type="entry name" value="POZ domain"/>
    <property type="match status" value="1"/>
</dbReference>
<dbReference type="PANTHER" id="PTHR46672">
    <property type="entry name" value="OS08G0495500 PROTEIN-RELATED"/>
    <property type="match status" value="1"/>
</dbReference>
<evidence type="ECO:0000313" key="2">
    <source>
        <dbReference type="EMBL" id="PCH36291.1"/>
    </source>
</evidence>
<dbReference type="InterPro" id="IPR011333">
    <property type="entry name" value="SKP1/BTB/POZ_sf"/>
</dbReference>
<organism evidence="2 3">
    <name type="scientific">Wolfiporia cocos (strain MD-104)</name>
    <name type="common">Brown rot fungus</name>
    <dbReference type="NCBI Taxonomy" id="742152"/>
    <lineage>
        <taxon>Eukaryota</taxon>
        <taxon>Fungi</taxon>
        <taxon>Dikarya</taxon>
        <taxon>Basidiomycota</taxon>
        <taxon>Agaricomycotina</taxon>
        <taxon>Agaricomycetes</taxon>
        <taxon>Polyporales</taxon>
        <taxon>Phaeolaceae</taxon>
        <taxon>Wolfiporia</taxon>
    </lineage>
</organism>
<protein>
    <recommendedName>
        <fullName evidence="1">BTB domain-containing protein</fullName>
    </recommendedName>
</protein>
<dbReference type="EMBL" id="KB467876">
    <property type="protein sequence ID" value="PCH36291.1"/>
    <property type="molecule type" value="Genomic_DNA"/>
</dbReference>
<dbReference type="Gene3D" id="3.30.710.10">
    <property type="entry name" value="Potassium Channel Kv1.1, Chain A"/>
    <property type="match status" value="1"/>
</dbReference>
<dbReference type="InterPro" id="IPR000210">
    <property type="entry name" value="BTB/POZ_dom"/>
</dbReference>
<proteinExistence type="predicted"/>
<evidence type="ECO:0000259" key="1">
    <source>
        <dbReference type="PROSITE" id="PS50097"/>
    </source>
</evidence>
<dbReference type="STRING" id="742152.A0A2H3J2T4"/>
<dbReference type="OMA" id="LPIVEMW"/>
<accession>A0A2H3J2T4</accession>
<feature type="domain" description="BTB" evidence="1">
    <location>
        <begin position="15"/>
        <end position="77"/>
    </location>
</feature>
<gene>
    <name evidence="2" type="ORF">WOLCODRAFT_108504</name>
</gene>
<dbReference type="AlphaFoldDB" id="A0A2H3J2T4"/>
<dbReference type="Pfam" id="PF00651">
    <property type="entry name" value="BTB"/>
    <property type="match status" value="1"/>
</dbReference>
<dbReference type="Proteomes" id="UP000218811">
    <property type="component" value="Unassembled WGS sequence"/>
</dbReference>
<name>A0A2H3J2T4_WOLCO</name>
<dbReference type="SMART" id="SM00225">
    <property type="entry name" value="BTB"/>
    <property type="match status" value="1"/>
</dbReference>
<dbReference type="PANTHER" id="PTHR46672:SF1">
    <property type="entry name" value="OS08G0103600 PROTEIN"/>
    <property type="match status" value="1"/>
</dbReference>
<dbReference type="OrthoDB" id="3164835at2759"/>
<evidence type="ECO:0000313" key="3">
    <source>
        <dbReference type="Proteomes" id="UP000218811"/>
    </source>
</evidence>
<dbReference type="InterPro" id="IPR044714">
    <property type="entry name" value="AtSIBP1-like"/>
</dbReference>
<sequence length="498" mass="56299">MAPKSAPPPFDKADGDVIIRTCDNVEFRVYRNILSLASPFFESMFSLPQPATSGEITQVVPVTETSTTIEALLRICYPIDDPVISSESPTHARDVLEAASKYDIRIVFPFIERNMLSSLSWGQSLLVYTIACKYGLEDLARNAAWRAVYDRAVESYLPELEDMSAGCYYRLLELQRIGCQNAYQIPKFCHRDVRLSDSGKKESSRRISVQPHGAPSPFDSSDADLILESLDMMQFHVYRKVIEIASPVLKNSIWTAPMTVEATLFYRSQLTVAVQLDSKLLSPLLQLCYPASLPHIDDVGFAFSLLDAARKFEMERASYIIQQHVKSFVSADPYRFYFLAASRGLKDHAVQSARLLLSRTIDELKSTYIAELEEANAASYYRLLEFHRRCTTAVGELERSQDHLFARKEFGWWCNLCTNHAPWTNHPSWSVAFKDKTKALLERPSKTTVTGGGMFVELVRLISQCCAKCREADPSHTYALIESLGEKIDEVTAKIDLY</sequence>
<keyword evidence="3" id="KW-1185">Reference proteome</keyword>
<reference evidence="2 3" key="1">
    <citation type="journal article" date="2012" name="Science">
        <title>The Paleozoic origin of enzymatic lignin decomposition reconstructed from 31 fungal genomes.</title>
        <authorList>
            <person name="Floudas D."/>
            <person name="Binder M."/>
            <person name="Riley R."/>
            <person name="Barry K."/>
            <person name="Blanchette R.A."/>
            <person name="Henrissat B."/>
            <person name="Martinez A.T."/>
            <person name="Otillar R."/>
            <person name="Spatafora J.W."/>
            <person name="Yadav J.S."/>
            <person name="Aerts A."/>
            <person name="Benoit I."/>
            <person name="Boyd A."/>
            <person name="Carlson A."/>
            <person name="Copeland A."/>
            <person name="Coutinho P.M."/>
            <person name="de Vries R.P."/>
            <person name="Ferreira P."/>
            <person name="Findley K."/>
            <person name="Foster B."/>
            <person name="Gaskell J."/>
            <person name="Glotzer D."/>
            <person name="Gorecki P."/>
            <person name="Heitman J."/>
            <person name="Hesse C."/>
            <person name="Hori C."/>
            <person name="Igarashi K."/>
            <person name="Jurgens J.A."/>
            <person name="Kallen N."/>
            <person name="Kersten P."/>
            <person name="Kohler A."/>
            <person name="Kuees U."/>
            <person name="Kumar T.K.A."/>
            <person name="Kuo A."/>
            <person name="LaButti K."/>
            <person name="Larrondo L.F."/>
            <person name="Lindquist E."/>
            <person name="Ling A."/>
            <person name="Lombard V."/>
            <person name="Lucas S."/>
            <person name="Lundell T."/>
            <person name="Martin R."/>
            <person name="McLaughlin D.J."/>
            <person name="Morgenstern I."/>
            <person name="Morin E."/>
            <person name="Murat C."/>
            <person name="Nagy L.G."/>
            <person name="Nolan M."/>
            <person name="Ohm R.A."/>
            <person name="Patyshakuliyeva A."/>
            <person name="Rokas A."/>
            <person name="Ruiz-Duenas F.J."/>
            <person name="Sabat G."/>
            <person name="Salamov A."/>
            <person name="Samejima M."/>
            <person name="Schmutz J."/>
            <person name="Slot J.C."/>
            <person name="St John F."/>
            <person name="Stenlid J."/>
            <person name="Sun H."/>
            <person name="Sun S."/>
            <person name="Syed K."/>
            <person name="Tsang A."/>
            <person name="Wiebenga A."/>
            <person name="Young D."/>
            <person name="Pisabarro A."/>
            <person name="Eastwood D.C."/>
            <person name="Martin F."/>
            <person name="Cullen D."/>
            <person name="Grigoriev I.V."/>
            <person name="Hibbett D.S."/>
        </authorList>
    </citation>
    <scope>NUCLEOTIDE SEQUENCE [LARGE SCALE GENOMIC DNA]</scope>
    <source>
        <strain evidence="2 3">MD-104</strain>
    </source>
</reference>